<feature type="region of interest" description="Disordered" evidence="1">
    <location>
        <begin position="146"/>
        <end position="199"/>
    </location>
</feature>
<gene>
    <name evidence="2" type="ORF">BOTBODRAFT_269861</name>
</gene>
<dbReference type="EMBL" id="KL198029">
    <property type="protein sequence ID" value="KDQ16165.1"/>
    <property type="molecule type" value="Genomic_DNA"/>
</dbReference>
<organism evidence="2 3">
    <name type="scientific">Botryobasidium botryosum (strain FD-172 SS1)</name>
    <dbReference type="NCBI Taxonomy" id="930990"/>
    <lineage>
        <taxon>Eukaryota</taxon>
        <taxon>Fungi</taxon>
        <taxon>Dikarya</taxon>
        <taxon>Basidiomycota</taxon>
        <taxon>Agaricomycotina</taxon>
        <taxon>Agaricomycetes</taxon>
        <taxon>Cantharellales</taxon>
        <taxon>Botryobasidiaceae</taxon>
        <taxon>Botryobasidium</taxon>
    </lineage>
</organism>
<dbReference type="AlphaFoldDB" id="A0A067MN67"/>
<accession>A0A067MN67</accession>
<dbReference type="InParanoid" id="A0A067MN67"/>
<dbReference type="Proteomes" id="UP000027195">
    <property type="component" value="Unassembled WGS sequence"/>
</dbReference>
<evidence type="ECO:0000313" key="2">
    <source>
        <dbReference type="EMBL" id="KDQ16165.1"/>
    </source>
</evidence>
<evidence type="ECO:0000313" key="3">
    <source>
        <dbReference type="Proteomes" id="UP000027195"/>
    </source>
</evidence>
<name>A0A067MN67_BOTB1</name>
<protein>
    <submittedName>
        <fullName evidence="2">Uncharacterized protein</fullName>
    </submittedName>
</protein>
<proteinExistence type="predicted"/>
<sequence>MTTRRVVVIYCENSAISRLDVSCSATIKALKGAVRVALKSVGKEWGVDGSYIHLEDDTILLSTDNKGYDAFENDTDAIVGDLVTENEVLFAIVPAPSARSGLPPKYASVFKPRYPLRDGHPATVSSPKDTVTALQNELAEIRAQLAKDRADRKKDKEERERNAQEKRRAKDQRKRDKAEEQERNIQEQKRAKDQRKRDEAAEEWVYKEKVNELSERVEKLQQTVKELENAMKTQDHKVDQLGGRLEAEKNERRREAQASFIEYTDAMDEFLTLGVRSFVLLTAHLM</sequence>
<reference evidence="3" key="1">
    <citation type="journal article" date="2014" name="Proc. Natl. Acad. Sci. U.S.A.">
        <title>Extensive sampling of basidiomycete genomes demonstrates inadequacy of the white-rot/brown-rot paradigm for wood decay fungi.</title>
        <authorList>
            <person name="Riley R."/>
            <person name="Salamov A.A."/>
            <person name="Brown D.W."/>
            <person name="Nagy L.G."/>
            <person name="Floudas D."/>
            <person name="Held B.W."/>
            <person name="Levasseur A."/>
            <person name="Lombard V."/>
            <person name="Morin E."/>
            <person name="Otillar R."/>
            <person name="Lindquist E.A."/>
            <person name="Sun H."/>
            <person name="LaButti K.M."/>
            <person name="Schmutz J."/>
            <person name="Jabbour D."/>
            <person name="Luo H."/>
            <person name="Baker S.E."/>
            <person name="Pisabarro A.G."/>
            <person name="Walton J.D."/>
            <person name="Blanchette R.A."/>
            <person name="Henrissat B."/>
            <person name="Martin F."/>
            <person name="Cullen D."/>
            <person name="Hibbett D.S."/>
            <person name="Grigoriev I.V."/>
        </authorList>
    </citation>
    <scope>NUCLEOTIDE SEQUENCE [LARGE SCALE GENOMIC DNA]</scope>
    <source>
        <strain evidence="3">FD-172 SS1</strain>
    </source>
</reference>
<dbReference type="HOGENOM" id="CLU_973155_0_0_1"/>
<evidence type="ECO:0000256" key="1">
    <source>
        <dbReference type="SAM" id="MobiDB-lite"/>
    </source>
</evidence>
<keyword evidence="3" id="KW-1185">Reference proteome</keyword>